<dbReference type="RefSeq" id="WP_176785558.1">
    <property type="nucleotide sequence ID" value="NZ_FNGS01000005.1"/>
</dbReference>
<protein>
    <recommendedName>
        <fullName evidence="2">CAAX prenyl protease 2/Lysostaphin resistance protein A-like domain-containing protein</fullName>
    </recommendedName>
</protein>
<dbReference type="PANTHER" id="PTHR39430">
    <property type="entry name" value="MEMBRANE-ASSOCIATED PROTEASE-RELATED"/>
    <property type="match status" value="1"/>
</dbReference>
<evidence type="ECO:0000313" key="3">
    <source>
        <dbReference type="EMBL" id="SDM24094.1"/>
    </source>
</evidence>
<dbReference type="GO" id="GO:0080120">
    <property type="term" value="P:CAAX-box protein maturation"/>
    <property type="evidence" value="ECO:0007669"/>
    <property type="project" value="UniProtKB-ARBA"/>
</dbReference>
<feature type="transmembrane region" description="Helical" evidence="1">
    <location>
        <begin position="99"/>
        <end position="117"/>
    </location>
</feature>
<dbReference type="Proteomes" id="UP000198901">
    <property type="component" value="Unassembled WGS sequence"/>
</dbReference>
<sequence>MTTVRILLFWGLTVCLLVLASAVFPAQEVLSIGSAALLTLLLTVVFARWERVPLASLGVVPQAASLRPFGAGLLIGACLVLFQEMVLGLSGIASLTFRGAIPAAILSKLVLYSLVAWREELAFRGYPLRRLVDSNGIPYAFTVLAALFSLEHVWGGMAWWQALFGVGVAALLFMTAAIRTGGIAMPLGIHLIWNFGQWAFGQKDGKGIWQWHVLPGNEPAAEQWGYAAYFVAYGLAIVWLWKYPRR</sequence>
<reference evidence="3 4" key="1">
    <citation type="submission" date="2016-10" db="EMBL/GenBank/DDBJ databases">
        <authorList>
            <person name="de Groot N.N."/>
        </authorList>
    </citation>
    <scope>NUCLEOTIDE SEQUENCE [LARGE SCALE GENOMIC DNA]</scope>
    <source>
        <strain evidence="3 4">DSM 21668</strain>
    </source>
</reference>
<keyword evidence="4" id="KW-1185">Reference proteome</keyword>
<feature type="transmembrane region" description="Helical" evidence="1">
    <location>
        <begin position="69"/>
        <end position="93"/>
    </location>
</feature>
<gene>
    <name evidence="3" type="ORF">SAMN04488090_2947</name>
</gene>
<organism evidence="3 4">
    <name type="scientific">Siphonobacter aquaeclarae</name>
    <dbReference type="NCBI Taxonomy" id="563176"/>
    <lineage>
        <taxon>Bacteria</taxon>
        <taxon>Pseudomonadati</taxon>
        <taxon>Bacteroidota</taxon>
        <taxon>Cytophagia</taxon>
        <taxon>Cytophagales</taxon>
        <taxon>Cytophagaceae</taxon>
        <taxon>Siphonobacter</taxon>
    </lineage>
</organism>
<evidence type="ECO:0000256" key="1">
    <source>
        <dbReference type="SAM" id="Phobius"/>
    </source>
</evidence>
<feature type="transmembrane region" description="Helical" evidence="1">
    <location>
        <begin position="224"/>
        <end position="241"/>
    </location>
</feature>
<accession>A0A1G9RLJ9</accession>
<keyword evidence="1" id="KW-1133">Transmembrane helix</keyword>
<dbReference type="AlphaFoldDB" id="A0A1G9RLJ9"/>
<keyword evidence="1" id="KW-0472">Membrane</keyword>
<dbReference type="STRING" id="563176.SAMN04488090_2947"/>
<dbReference type="EMBL" id="FNGS01000005">
    <property type="protein sequence ID" value="SDM24094.1"/>
    <property type="molecule type" value="Genomic_DNA"/>
</dbReference>
<dbReference type="GO" id="GO:0004175">
    <property type="term" value="F:endopeptidase activity"/>
    <property type="evidence" value="ECO:0007669"/>
    <property type="project" value="UniProtKB-ARBA"/>
</dbReference>
<feature type="transmembrane region" description="Helical" evidence="1">
    <location>
        <begin position="32"/>
        <end position="49"/>
    </location>
</feature>
<keyword evidence="1" id="KW-0812">Transmembrane</keyword>
<feature type="transmembrane region" description="Helical" evidence="1">
    <location>
        <begin position="137"/>
        <end position="154"/>
    </location>
</feature>
<dbReference type="PANTHER" id="PTHR39430:SF1">
    <property type="entry name" value="PROTEASE"/>
    <property type="match status" value="1"/>
</dbReference>
<dbReference type="Pfam" id="PF02517">
    <property type="entry name" value="Rce1-like"/>
    <property type="match status" value="1"/>
</dbReference>
<name>A0A1G9RLJ9_9BACT</name>
<dbReference type="InterPro" id="IPR003675">
    <property type="entry name" value="Rce1/LyrA-like_dom"/>
</dbReference>
<proteinExistence type="predicted"/>
<evidence type="ECO:0000313" key="4">
    <source>
        <dbReference type="Proteomes" id="UP000198901"/>
    </source>
</evidence>
<evidence type="ECO:0000259" key="2">
    <source>
        <dbReference type="Pfam" id="PF02517"/>
    </source>
</evidence>
<feature type="domain" description="CAAX prenyl protease 2/Lysostaphin resistance protein A-like" evidence="2">
    <location>
        <begin position="105"/>
        <end position="195"/>
    </location>
</feature>
<feature type="transmembrane region" description="Helical" evidence="1">
    <location>
        <begin position="160"/>
        <end position="178"/>
    </location>
</feature>